<name>A0AAD5BQ85_AMBAR</name>
<keyword evidence="2" id="KW-1185">Reference proteome</keyword>
<organism evidence="1 2">
    <name type="scientific">Ambrosia artemisiifolia</name>
    <name type="common">Common ragweed</name>
    <dbReference type="NCBI Taxonomy" id="4212"/>
    <lineage>
        <taxon>Eukaryota</taxon>
        <taxon>Viridiplantae</taxon>
        <taxon>Streptophyta</taxon>
        <taxon>Embryophyta</taxon>
        <taxon>Tracheophyta</taxon>
        <taxon>Spermatophyta</taxon>
        <taxon>Magnoliopsida</taxon>
        <taxon>eudicotyledons</taxon>
        <taxon>Gunneridae</taxon>
        <taxon>Pentapetalae</taxon>
        <taxon>asterids</taxon>
        <taxon>campanulids</taxon>
        <taxon>Asterales</taxon>
        <taxon>Asteraceae</taxon>
        <taxon>Asteroideae</taxon>
        <taxon>Heliantheae alliance</taxon>
        <taxon>Heliantheae</taxon>
        <taxon>Ambrosia</taxon>
    </lineage>
</organism>
<accession>A0AAD5BQ85</accession>
<dbReference type="EMBL" id="JAMZMK010011339">
    <property type="protein sequence ID" value="KAI7727621.1"/>
    <property type="molecule type" value="Genomic_DNA"/>
</dbReference>
<evidence type="ECO:0000313" key="2">
    <source>
        <dbReference type="Proteomes" id="UP001206925"/>
    </source>
</evidence>
<reference evidence="1" key="1">
    <citation type="submission" date="2022-06" db="EMBL/GenBank/DDBJ databases">
        <title>Uncovering the hologenomic basis of an extraordinary plant invasion.</title>
        <authorList>
            <person name="Bieker V.C."/>
            <person name="Martin M.D."/>
            <person name="Gilbert T."/>
            <person name="Hodgins K."/>
            <person name="Battlay P."/>
            <person name="Petersen B."/>
            <person name="Wilson J."/>
        </authorList>
    </citation>
    <scope>NUCLEOTIDE SEQUENCE</scope>
    <source>
        <strain evidence="1">AA19_3_7</strain>
        <tissue evidence="1">Leaf</tissue>
    </source>
</reference>
<gene>
    <name evidence="1" type="ORF">M8C21_003412</name>
</gene>
<dbReference type="AlphaFoldDB" id="A0AAD5BQ85"/>
<feature type="non-terminal residue" evidence="1">
    <location>
        <position position="1"/>
    </location>
</feature>
<proteinExistence type="predicted"/>
<evidence type="ECO:0000313" key="1">
    <source>
        <dbReference type="EMBL" id="KAI7727621.1"/>
    </source>
</evidence>
<dbReference type="Proteomes" id="UP001206925">
    <property type="component" value="Unassembled WGS sequence"/>
</dbReference>
<protein>
    <submittedName>
        <fullName evidence="1">Uncharacterized protein</fullName>
    </submittedName>
</protein>
<comment type="caution">
    <text evidence="1">The sequence shown here is derived from an EMBL/GenBank/DDBJ whole genome shotgun (WGS) entry which is preliminary data.</text>
</comment>
<sequence length="37" mass="4187">IDHMLVKAGADPNMTDEVTRNEALLLLTYLTREAEEI</sequence>